<accession>A0A811YG66</accession>
<evidence type="ECO:0000313" key="2">
    <source>
        <dbReference type="Proteomes" id="UP000645828"/>
    </source>
</evidence>
<dbReference type="EMBL" id="CAJHUB010000676">
    <property type="protein sequence ID" value="CAD7675828.1"/>
    <property type="molecule type" value="Genomic_DNA"/>
</dbReference>
<keyword evidence="2" id="KW-1185">Reference proteome</keyword>
<protein>
    <submittedName>
        <fullName evidence="1">(raccoon dog) hypothetical protein</fullName>
    </submittedName>
</protein>
<reference evidence="1" key="1">
    <citation type="submission" date="2020-12" db="EMBL/GenBank/DDBJ databases">
        <authorList>
            <consortium name="Molecular Ecology Group"/>
        </authorList>
    </citation>
    <scope>NUCLEOTIDE SEQUENCE</scope>
    <source>
        <strain evidence="1">TBG_1078</strain>
    </source>
</reference>
<sequence length="37" mass="4191">MLRQSTQRFVTSAVHRRHYEEGLGKNLALSVKISGGY</sequence>
<name>A0A811YG66_NYCPR</name>
<proteinExistence type="predicted"/>
<comment type="caution">
    <text evidence="1">The sequence shown here is derived from an EMBL/GenBank/DDBJ whole genome shotgun (WGS) entry which is preliminary data.</text>
</comment>
<evidence type="ECO:0000313" key="1">
    <source>
        <dbReference type="EMBL" id="CAD7675828.1"/>
    </source>
</evidence>
<gene>
    <name evidence="1" type="ORF">NYPRO_LOCUS8623</name>
</gene>
<organism evidence="1 2">
    <name type="scientific">Nyctereutes procyonoides</name>
    <name type="common">Raccoon dog</name>
    <name type="synonym">Canis procyonoides</name>
    <dbReference type="NCBI Taxonomy" id="34880"/>
    <lineage>
        <taxon>Eukaryota</taxon>
        <taxon>Metazoa</taxon>
        <taxon>Chordata</taxon>
        <taxon>Craniata</taxon>
        <taxon>Vertebrata</taxon>
        <taxon>Euteleostomi</taxon>
        <taxon>Mammalia</taxon>
        <taxon>Eutheria</taxon>
        <taxon>Laurasiatheria</taxon>
        <taxon>Carnivora</taxon>
        <taxon>Caniformia</taxon>
        <taxon>Canidae</taxon>
        <taxon>Nyctereutes</taxon>
    </lineage>
</organism>
<dbReference type="Proteomes" id="UP000645828">
    <property type="component" value="Unassembled WGS sequence"/>
</dbReference>
<dbReference type="AlphaFoldDB" id="A0A811YG66"/>